<reference evidence="1" key="1">
    <citation type="submission" date="2021-01" db="EMBL/GenBank/DDBJ databases">
        <authorList>
            <person name="Kaushik A."/>
        </authorList>
    </citation>
    <scope>NUCLEOTIDE SEQUENCE</scope>
    <source>
        <strain evidence="1">AG1-1B</strain>
    </source>
</reference>
<evidence type="ECO:0000313" key="2">
    <source>
        <dbReference type="Proteomes" id="UP000663826"/>
    </source>
</evidence>
<dbReference type="PANTHER" id="PTHR33096:SF1">
    <property type="entry name" value="CXC1-LIKE CYSTEINE CLUSTER ASSOCIATED WITH KDZ TRANSPOSASES DOMAIN-CONTAINING PROTEIN"/>
    <property type="match status" value="1"/>
</dbReference>
<name>A0A8H2XPU8_9AGAM</name>
<protein>
    <submittedName>
        <fullName evidence="1">Uncharacterized protein</fullName>
    </submittedName>
</protein>
<accession>A0A8H2XPU8</accession>
<dbReference type="AlphaFoldDB" id="A0A8H2XPU8"/>
<evidence type="ECO:0000313" key="1">
    <source>
        <dbReference type="EMBL" id="CAE6433394.1"/>
    </source>
</evidence>
<gene>
    <name evidence="1" type="ORF">RDB_LOCUS61904</name>
</gene>
<dbReference type="EMBL" id="CAJMWQ010001075">
    <property type="protein sequence ID" value="CAE6433394.1"/>
    <property type="molecule type" value="Genomic_DNA"/>
</dbReference>
<comment type="caution">
    <text evidence="1">The sequence shown here is derived from an EMBL/GenBank/DDBJ whole genome shotgun (WGS) entry which is preliminary data.</text>
</comment>
<dbReference type="InterPro" id="IPR040521">
    <property type="entry name" value="KDZ"/>
</dbReference>
<dbReference type="Proteomes" id="UP000663826">
    <property type="component" value="Unassembled WGS sequence"/>
</dbReference>
<proteinExistence type="predicted"/>
<dbReference type="PANTHER" id="PTHR33096">
    <property type="entry name" value="CXC2 DOMAIN-CONTAINING PROTEIN"/>
    <property type="match status" value="1"/>
</dbReference>
<organism evidence="1 2">
    <name type="scientific">Rhizoctonia solani</name>
    <dbReference type="NCBI Taxonomy" id="456999"/>
    <lineage>
        <taxon>Eukaryota</taxon>
        <taxon>Fungi</taxon>
        <taxon>Dikarya</taxon>
        <taxon>Basidiomycota</taxon>
        <taxon>Agaricomycotina</taxon>
        <taxon>Agaricomycetes</taxon>
        <taxon>Cantharellales</taxon>
        <taxon>Ceratobasidiaceae</taxon>
        <taxon>Rhizoctonia</taxon>
    </lineage>
</organism>
<sequence length="711" mass="81476">MTIRRSGRTYPPHPNASWEDQTALTCIACPQPGVNFRPQELNDSERWIVRYWISTDGNFRLVRKAKKVASGDIAFTDGEMFFVSDAPYQDWVKLPMNNKRNITGERPNCDNHKAAADMFVKFAGLDVTGIAAVSCSRHTVFLPGGTVDFQKGEKYACTDYAVINTILNIVKHGKLPIGITYDIFCHWMPNFRSRAALFPSNMTLPDDLDVIGGVPKFHLIGHQHECKVRWSLNHMSQVGRIDGEGPERGWAGLNEASGSLSEKSPGYRHDSINYLMNAWNFEKKIRLSSYLSAQFLSAKAAYIRQRVVFDELNESIPVRVRVLWEATDVRPIFEKGKWTSPFEFREAQGKDIQNVLFEERRGEADVTSEPSRRTGAAKWVVAAIHLETSIYKLQLQERQLEANITYGQRNSLDEARKMLNNKIIVHRSQQDVFMAGIGEPDHPEKEAVSKTSLHHELGLPSSYLKETLQGCGLNRVAALEGKFRHAACNEALHELRELLGLKTLSLRWKRKNLSGEVATTRAEASLKVHQEKVVWAKSKYQRSWQALMRLRLNSDDPHTYRELKQEDIKNLKGYLEIESAELGDGIREIPWIWRAASIKNKEEWQIEALRVEWFRSRQRVKQWEEELMLLKKDMLMAVRGFEVLASKWQWKSEVGGLEPGMSEYAARQAWFHCKLKANLFQKCDQHVKDNVVKLKWAESYWPASSTAASIT</sequence>
<dbReference type="Pfam" id="PF18758">
    <property type="entry name" value="KDZ"/>
    <property type="match status" value="1"/>
</dbReference>